<evidence type="ECO:0000313" key="2">
    <source>
        <dbReference type="Proteomes" id="UP001610063"/>
    </source>
</evidence>
<comment type="caution">
    <text evidence="1">The sequence shown here is derived from an EMBL/GenBank/DDBJ whole genome shotgun (WGS) entry which is preliminary data.</text>
</comment>
<accession>A0ABW7N6H1</accession>
<sequence length="175" mass="20312">MKRLIALGFLTLFLLYHIGYLGYYWYSMKQINEEWLVRVDVTPDMKHISIPITLPYWSDQSEYRPSHGSITIDGKQYRTVLEKYSQDAIHLIVAEDYAVQELNQSISDWIKMMNTSDSEHSGKVNLLKSIAKDYLADTHDLLPEKLFKLTETSFFSTSDMLTECYSTITTPPPQV</sequence>
<evidence type="ECO:0000313" key="1">
    <source>
        <dbReference type="EMBL" id="MFH6983032.1"/>
    </source>
</evidence>
<gene>
    <name evidence="1" type="ORF">ACHKAR_06260</name>
</gene>
<dbReference type="Proteomes" id="UP001610063">
    <property type="component" value="Unassembled WGS sequence"/>
</dbReference>
<protein>
    <submittedName>
        <fullName evidence="1">Uncharacterized protein</fullName>
    </submittedName>
</protein>
<dbReference type="EMBL" id="JBIPKE010000014">
    <property type="protein sequence ID" value="MFH6983032.1"/>
    <property type="molecule type" value="Genomic_DNA"/>
</dbReference>
<organism evidence="1 2">
    <name type="scientific">Marinoscillum luteum</name>
    <dbReference type="NCBI Taxonomy" id="861051"/>
    <lineage>
        <taxon>Bacteria</taxon>
        <taxon>Pseudomonadati</taxon>
        <taxon>Bacteroidota</taxon>
        <taxon>Cytophagia</taxon>
        <taxon>Cytophagales</taxon>
        <taxon>Reichenbachiellaceae</taxon>
        <taxon>Marinoscillum</taxon>
    </lineage>
</organism>
<reference evidence="1 2" key="1">
    <citation type="journal article" date="2013" name="Int. J. Syst. Evol. Microbiol.">
        <title>Marinoscillum luteum sp. nov., isolated from marine sediment.</title>
        <authorList>
            <person name="Cha I.T."/>
            <person name="Park S.J."/>
            <person name="Kim S.J."/>
            <person name="Kim J.G."/>
            <person name="Jung M.Y."/>
            <person name="Shin K.S."/>
            <person name="Kwon K.K."/>
            <person name="Yang S.H."/>
            <person name="Seo Y.S."/>
            <person name="Rhee S.K."/>
        </authorList>
    </citation>
    <scope>NUCLEOTIDE SEQUENCE [LARGE SCALE GENOMIC DNA]</scope>
    <source>
        <strain evidence="1 2">KCTC 23939</strain>
    </source>
</reference>
<dbReference type="RefSeq" id="WP_395416623.1">
    <property type="nucleotide sequence ID" value="NZ_JBIPKE010000014.1"/>
</dbReference>
<proteinExistence type="predicted"/>
<keyword evidence="2" id="KW-1185">Reference proteome</keyword>
<name>A0ABW7N6H1_9BACT</name>